<evidence type="ECO:0000256" key="5">
    <source>
        <dbReference type="NCBIfam" id="TIGR00658"/>
    </source>
</evidence>
<evidence type="ECO:0000259" key="7">
    <source>
        <dbReference type="Pfam" id="PF00185"/>
    </source>
</evidence>
<comment type="similarity">
    <text evidence="1">Belongs to the aspartate/ornithine carbamoyltransferase superfamily. OTCase family.</text>
</comment>
<dbReference type="AlphaFoldDB" id="A0A9D2AZZ7"/>
<dbReference type="NCBIfam" id="TIGR00658">
    <property type="entry name" value="orni_carb_tr"/>
    <property type="match status" value="1"/>
</dbReference>
<evidence type="ECO:0000256" key="1">
    <source>
        <dbReference type="ARBA" id="ARBA00007805"/>
    </source>
</evidence>
<evidence type="ECO:0000256" key="3">
    <source>
        <dbReference type="ARBA" id="ARBA00022679"/>
    </source>
</evidence>
<reference evidence="9" key="1">
    <citation type="journal article" date="2021" name="PeerJ">
        <title>Extensive microbial diversity within the chicken gut microbiome revealed by metagenomics and culture.</title>
        <authorList>
            <person name="Gilroy R."/>
            <person name="Ravi A."/>
            <person name="Getino M."/>
            <person name="Pursley I."/>
            <person name="Horton D.L."/>
            <person name="Alikhan N.F."/>
            <person name="Baker D."/>
            <person name="Gharbi K."/>
            <person name="Hall N."/>
            <person name="Watson M."/>
            <person name="Adriaenssens E.M."/>
            <person name="Foster-Nyarko E."/>
            <person name="Jarju S."/>
            <person name="Secka A."/>
            <person name="Antonio M."/>
            <person name="Oren A."/>
            <person name="Chaudhuri R.R."/>
            <person name="La Ragione R."/>
            <person name="Hildebrand F."/>
            <person name="Pallen M.J."/>
        </authorList>
    </citation>
    <scope>NUCLEOTIDE SEQUENCE</scope>
    <source>
        <strain evidence="9">USASDec5-558</strain>
    </source>
</reference>
<dbReference type="NCBIfam" id="NF001986">
    <property type="entry name" value="PRK00779.1"/>
    <property type="match status" value="1"/>
</dbReference>
<dbReference type="PRINTS" id="PR00102">
    <property type="entry name" value="OTCASE"/>
</dbReference>
<dbReference type="NCBIfam" id="NF011380">
    <property type="entry name" value="PRK14805.1"/>
    <property type="match status" value="1"/>
</dbReference>
<accession>A0A9D2AZZ7</accession>
<dbReference type="InterPro" id="IPR006132">
    <property type="entry name" value="Asp/Orn_carbamoyltranf_P-bd"/>
</dbReference>
<evidence type="ECO:0000259" key="8">
    <source>
        <dbReference type="Pfam" id="PF02729"/>
    </source>
</evidence>
<evidence type="ECO:0000313" key="10">
    <source>
        <dbReference type="Proteomes" id="UP000886829"/>
    </source>
</evidence>
<reference evidence="9" key="2">
    <citation type="submission" date="2021-04" db="EMBL/GenBank/DDBJ databases">
        <authorList>
            <person name="Gilroy R."/>
        </authorList>
    </citation>
    <scope>NUCLEOTIDE SEQUENCE</scope>
    <source>
        <strain evidence="9">USASDec5-558</strain>
    </source>
</reference>
<name>A0A9D2AZZ7_9GAMM</name>
<dbReference type="InterPro" id="IPR006131">
    <property type="entry name" value="Asp_carbamoyltransf_Asp/Orn-bd"/>
</dbReference>
<evidence type="ECO:0000256" key="2">
    <source>
        <dbReference type="ARBA" id="ARBA00013007"/>
    </source>
</evidence>
<dbReference type="Pfam" id="PF00185">
    <property type="entry name" value="OTCace"/>
    <property type="match status" value="1"/>
</dbReference>
<dbReference type="Pfam" id="PF02729">
    <property type="entry name" value="OTCace_N"/>
    <property type="match status" value="1"/>
</dbReference>
<feature type="domain" description="Aspartate/ornithine carbamoyltransferase Asp/Orn-binding" evidence="7">
    <location>
        <begin position="147"/>
        <end position="298"/>
    </location>
</feature>
<gene>
    <name evidence="9" type="ORF">H9850_03230</name>
</gene>
<dbReference type="Proteomes" id="UP000886829">
    <property type="component" value="Unassembled WGS sequence"/>
</dbReference>
<dbReference type="InterPro" id="IPR002292">
    <property type="entry name" value="Orn/put_carbamltrans"/>
</dbReference>
<dbReference type="FunFam" id="3.40.50.1370:FF:000008">
    <property type="entry name" value="Ornithine carbamoyltransferase"/>
    <property type="match status" value="1"/>
</dbReference>
<keyword evidence="3 6" id="KW-0808">Transferase</keyword>
<evidence type="ECO:0000313" key="9">
    <source>
        <dbReference type="EMBL" id="HIX56467.1"/>
    </source>
</evidence>
<sequence length="305" mass="33406">MQHLLTGFELDQDGYLKLIGLAQSMKADPKAYRDCLQGMSAALLFEKPSLRTRTTFELAMYNLGGHGVYLGLAKGEMGGRETVPDYARNLSRWVDCLVGRVFKQTTLEELAATGSVPVVNALSDLYHPAQVMADFMTIKEHLGKTAGVKLAYLGDGNNVTNSLLVAGAHLGATVTCFCPLNCGPDVQIFNQAQEVGKRYGAKLDVTNDLSALKDYDVLYTDTWVSMGDDTPLEAVKKVFLPYQINDQLVQSSGAQIVMHCLPAHRGYEITDEVMDGPKSVVFDEAENRLHIHMALLATLLNPQYA</sequence>
<comment type="caution">
    <text evidence="9">The sequence shown here is derived from an EMBL/GenBank/DDBJ whole genome shotgun (WGS) entry which is preliminary data.</text>
</comment>
<dbReference type="PRINTS" id="PR00100">
    <property type="entry name" value="AOTCASE"/>
</dbReference>
<dbReference type="EC" id="2.1.3.3" evidence="2 5"/>
<comment type="catalytic activity">
    <reaction evidence="4">
        <text>carbamoyl phosphate + L-ornithine = L-citrulline + phosphate + H(+)</text>
        <dbReference type="Rhea" id="RHEA:19513"/>
        <dbReference type="ChEBI" id="CHEBI:15378"/>
        <dbReference type="ChEBI" id="CHEBI:43474"/>
        <dbReference type="ChEBI" id="CHEBI:46911"/>
        <dbReference type="ChEBI" id="CHEBI:57743"/>
        <dbReference type="ChEBI" id="CHEBI:58228"/>
        <dbReference type="EC" id="2.1.3.3"/>
    </reaction>
</comment>
<feature type="domain" description="Aspartate/ornithine carbamoyltransferase carbamoyl-P binding" evidence="8">
    <location>
        <begin position="2"/>
        <end position="140"/>
    </location>
</feature>
<evidence type="ECO:0000256" key="6">
    <source>
        <dbReference type="RuleBase" id="RU003634"/>
    </source>
</evidence>
<protein>
    <recommendedName>
        <fullName evidence="2 5">Ornithine carbamoyltransferase</fullName>
        <ecNumber evidence="2 5">2.1.3.3</ecNumber>
    </recommendedName>
</protein>
<dbReference type="InterPro" id="IPR036901">
    <property type="entry name" value="Asp/Orn_carbamoylTrfase_sf"/>
</dbReference>
<dbReference type="GO" id="GO:0004585">
    <property type="term" value="F:ornithine carbamoyltransferase activity"/>
    <property type="evidence" value="ECO:0007669"/>
    <property type="project" value="UniProtKB-UniRule"/>
</dbReference>
<organism evidence="9 10">
    <name type="scientific">Candidatus Anaerobiospirillum pullistercoris</name>
    <dbReference type="NCBI Taxonomy" id="2838452"/>
    <lineage>
        <taxon>Bacteria</taxon>
        <taxon>Pseudomonadati</taxon>
        <taxon>Pseudomonadota</taxon>
        <taxon>Gammaproteobacteria</taxon>
        <taxon>Aeromonadales</taxon>
        <taxon>Succinivibrionaceae</taxon>
        <taxon>Anaerobiospirillum</taxon>
    </lineage>
</organism>
<dbReference type="GO" id="GO:0016597">
    <property type="term" value="F:amino acid binding"/>
    <property type="evidence" value="ECO:0007669"/>
    <property type="project" value="InterPro"/>
</dbReference>
<dbReference type="PANTHER" id="PTHR45753:SF3">
    <property type="entry name" value="ORNITHINE TRANSCARBAMYLASE, MITOCHONDRIAL"/>
    <property type="match status" value="1"/>
</dbReference>
<proteinExistence type="inferred from homology"/>
<dbReference type="Gene3D" id="3.40.50.1370">
    <property type="entry name" value="Aspartate/ornithine carbamoyltransferase"/>
    <property type="match status" value="2"/>
</dbReference>
<dbReference type="InterPro" id="IPR006130">
    <property type="entry name" value="Asp/Orn_carbamoylTrfase"/>
</dbReference>
<dbReference type="GO" id="GO:0019240">
    <property type="term" value="P:citrulline biosynthetic process"/>
    <property type="evidence" value="ECO:0007669"/>
    <property type="project" value="TreeGrafter"/>
</dbReference>
<dbReference type="PANTHER" id="PTHR45753">
    <property type="entry name" value="ORNITHINE CARBAMOYLTRANSFERASE, MITOCHONDRIAL"/>
    <property type="match status" value="1"/>
</dbReference>
<evidence type="ECO:0000256" key="4">
    <source>
        <dbReference type="ARBA" id="ARBA00048772"/>
    </source>
</evidence>
<dbReference type="EMBL" id="DXEV01000063">
    <property type="protein sequence ID" value="HIX56467.1"/>
    <property type="molecule type" value="Genomic_DNA"/>
</dbReference>
<dbReference type="SUPFAM" id="SSF53671">
    <property type="entry name" value="Aspartate/ornithine carbamoyltransferase"/>
    <property type="match status" value="1"/>
</dbReference>
<dbReference type="GO" id="GO:0042450">
    <property type="term" value="P:L-arginine biosynthetic process via ornithine"/>
    <property type="evidence" value="ECO:0007669"/>
    <property type="project" value="UniProtKB-UniRule"/>
</dbReference>